<comment type="caution">
    <text evidence="2">The sequence shown here is derived from an EMBL/GenBank/DDBJ whole genome shotgun (WGS) entry which is preliminary data.</text>
</comment>
<feature type="compositionally biased region" description="Basic and acidic residues" evidence="1">
    <location>
        <begin position="242"/>
        <end position="252"/>
    </location>
</feature>
<dbReference type="Proteomes" id="UP000290649">
    <property type="component" value="Unassembled WGS sequence"/>
</dbReference>
<protein>
    <submittedName>
        <fullName evidence="2">Uncharacterized protein</fullName>
    </submittedName>
</protein>
<evidence type="ECO:0000313" key="3">
    <source>
        <dbReference type="Proteomes" id="UP000290649"/>
    </source>
</evidence>
<feature type="region of interest" description="Disordered" evidence="1">
    <location>
        <begin position="191"/>
        <end position="257"/>
    </location>
</feature>
<name>A0A4Q0VSG2_9BACI</name>
<sequence length="293" mass="32037">MKHNPKQGMQQNTRKPVSKKLIPVLLSASLLTPSILAGGITTSAKELVSGKLLMDHSIQSSLTHNNQLHLSSLKKDMSLSNDVNANVEVTADVEVNANLTDDSKEAKSRVNVEAKPQVTVTNAAATKLNTNKEGSTGEVFIKELEDNWLPTLFKPYYSFRDSYKVYLHFFLTSQAEVAAENLQAATKVEAKTEFSKGNSSSKKDVEPAATNTESSVTTSKGSVKSDTEVKVEGKQPQTEASKPTKPEPKIELTDIGDTEYRPLNVDAKLWLNSELQLGNLKFNTEGNVSLDQK</sequence>
<feature type="compositionally biased region" description="Basic and acidic residues" evidence="1">
    <location>
        <begin position="223"/>
        <end position="233"/>
    </location>
</feature>
<gene>
    <name evidence="2" type="ORF">DS745_11985</name>
</gene>
<accession>A0A4Q0VSG2</accession>
<evidence type="ECO:0000313" key="2">
    <source>
        <dbReference type="EMBL" id="RXJ00247.1"/>
    </source>
</evidence>
<proteinExistence type="predicted"/>
<evidence type="ECO:0000256" key="1">
    <source>
        <dbReference type="SAM" id="MobiDB-lite"/>
    </source>
</evidence>
<keyword evidence="3" id="KW-1185">Reference proteome</keyword>
<reference evidence="2 3" key="1">
    <citation type="journal article" date="2019" name="Int. J. Syst. Evol. Microbiol.">
        <title>Anaerobacillus alkaliphilus sp. nov., a novel alkaliphilic and moderately halophilic bacterium.</title>
        <authorList>
            <person name="Borsodi A.K."/>
            <person name="Aszalos J.M."/>
            <person name="Bihari P."/>
            <person name="Nagy I."/>
            <person name="Schumann P."/>
            <person name="Sproer C."/>
            <person name="Kovacs A.L."/>
            <person name="Boka K."/>
            <person name="Dobosy P."/>
            <person name="Ovari M."/>
            <person name="Szili-Kovacs T."/>
            <person name="Toth E."/>
        </authorList>
    </citation>
    <scope>NUCLEOTIDE SEQUENCE [LARGE SCALE GENOMIC DNA]</scope>
    <source>
        <strain evidence="2 3">B16-10</strain>
    </source>
</reference>
<dbReference type="EMBL" id="QOUX01000039">
    <property type="protein sequence ID" value="RXJ00247.1"/>
    <property type="molecule type" value="Genomic_DNA"/>
</dbReference>
<dbReference type="OrthoDB" id="9846774at2"/>
<dbReference type="AlphaFoldDB" id="A0A4Q0VSG2"/>
<dbReference type="RefSeq" id="WP_129078468.1">
    <property type="nucleotide sequence ID" value="NZ_QOUX01000039.1"/>
</dbReference>
<organism evidence="2 3">
    <name type="scientific">Anaerobacillus alkaliphilus</name>
    <dbReference type="NCBI Taxonomy" id="1548597"/>
    <lineage>
        <taxon>Bacteria</taxon>
        <taxon>Bacillati</taxon>
        <taxon>Bacillota</taxon>
        <taxon>Bacilli</taxon>
        <taxon>Bacillales</taxon>
        <taxon>Bacillaceae</taxon>
        <taxon>Anaerobacillus</taxon>
    </lineage>
</organism>